<sequence>MMQINSIAHVSSVPMNDGQSKTSKNNNSTDVGSAPTTVLAASLAAQQQIVGVGAGEKSASAGGRDSSGEERKAAVEMLNQIVKSNNESLQFSIDDDTDIRLVKLIDISTKETIRQFPSEEIVDIARAMKKLQGMMVVDKA</sequence>
<dbReference type="RefSeq" id="WP_226762611.1">
    <property type="nucleotide sequence ID" value="NZ_JAJAWG010000001.1"/>
</dbReference>
<gene>
    <name evidence="2" type="ORF">LG219_00590</name>
</gene>
<protein>
    <submittedName>
        <fullName evidence="2">Flagellar protein FlaG</fullName>
    </submittedName>
</protein>
<accession>A0ABS8BGF9</accession>
<dbReference type="Proteomes" id="UP001198034">
    <property type="component" value="Unassembled WGS sequence"/>
</dbReference>
<keyword evidence="2" id="KW-0969">Cilium</keyword>
<keyword evidence="3" id="KW-1185">Reference proteome</keyword>
<comment type="caution">
    <text evidence="2">The sequence shown here is derived from an EMBL/GenBank/DDBJ whole genome shotgun (WGS) entry which is preliminary data.</text>
</comment>
<keyword evidence="2" id="KW-0282">Flagellum</keyword>
<organism evidence="2 3">
    <name type="scientific">Deefgea salmonis</name>
    <dbReference type="NCBI Taxonomy" id="2875502"/>
    <lineage>
        <taxon>Bacteria</taxon>
        <taxon>Pseudomonadati</taxon>
        <taxon>Pseudomonadota</taxon>
        <taxon>Betaproteobacteria</taxon>
        <taxon>Neisseriales</taxon>
        <taxon>Chitinibacteraceae</taxon>
        <taxon>Deefgea</taxon>
    </lineage>
</organism>
<name>A0ABS8BGF9_9NEIS</name>
<evidence type="ECO:0000313" key="2">
    <source>
        <dbReference type="EMBL" id="MCB5194785.1"/>
    </source>
</evidence>
<dbReference type="InterPro" id="IPR035924">
    <property type="entry name" value="FlaG-like_sf"/>
</dbReference>
<dbReference type="PANTHER" id="PTHR37166:SF1">
    <property type="entry name" value="PROTEIN FLAG"/>
    <property type="match status" value="1"/>
</dbReference>
<dbReference type="Gene3D" id="3.30.160.170">
    <property type="entry name" value="FlaG-like"/>
    <property type="match status" value="1"/>
</dbReference>
<reference evidence="2 3" key="1">
    <citation type="submission" date="2021-10" db="EMBL/GenBank/DDBJ databases">
        <authorList>
            <person name="Chen M."/>
        </authorList>
    </citation>
    <scope>NUCLEOTIDE SEQUENCE [LARGE SCALE GENOMIC DNA]</scope>
    <source>
        <strain evidence="2 3">H3-26</strain>
    </source>
</reference>
<proteinExistence type="predicted"/>
<dbReference type="PANTHER" id="PTHR37166">
    <property type="entry name" value="PROTEIN FLAG"/>
    <property type="match status" value="1"/>
</dbReference>
<dbReference type="Pfam" id="PF03646">
    <property type="entry name" value="FlaG"/>
    <property type="match status" value="1"/>
</dbReference>
<feature type="region of interest" description="Disordered" evidence="1">
    <location>
        <begin position="1"/>
        <end position="33"/>
    </location>
</feature>
<keyword evidence="2" id="KW-0966">Cell projection</keyword>
<evidence type="ECO:0000313" key="3">
    <source>
        <dbReference type="Proteomes" id="UP001198034"/>
    </source>
</evidence>
<dbReference type="SUPFAM" id="SSF160214">
    <property type="entry name" value="FlaG-like"/>
    <property type="match status" value="1"/>
</dbReference>
<dbReference type="InterPro" id="IPR005186">
    <property type="entry name" value="FlaG"/>
</dbReference>
<evidence type="ECO:0000256" key="1">
    <source>
        <dbReference type="SAM" id="MobiDB-lite"/>
    </source>
</evidence>
<dbReference type="EMBL" id="JAJAWG010000001">
    <property type="protein sequence ID" value="MCB5194785.1"/>
    <property type="molecule type" value="Genomic_DNA"/>
</dbReference>